<dbReference type="AlphaFoldDB" id="A0A7X3G3Q7"/>
<sequence length="62" mass="6425">MALALFSVAAGFLFHGQFGDQNQFAHLLKNISMAGGLLHIAAFGPGALSVGRKPVYVAPNLA</sequence>
<reference evidence="1 2" key="1">
    <citation type="submission" date="2019-12" db="EMBL/GenBank/DDBJ databases">
        <authorList>
            <person name="Li C."/>
            <person name="Zhao J."/>
        </authorList>
    </citation>
    <scope>NUCLEOTIDE SEQUENCE [LARGE SCALE GENOMIC DNA]</scope>
    <source>
        <strain evidence="1 2">NEAU-DD11</strain>
    </source>
</reference>
<organism evidence="1 2">
    <name type="scientific">Massilia cellulosiltytica</name>
    <dbReference type="NCBI Taxonomy" id="2683234"/>
    <lineage>
        <taxon>Bacteria</taxon>
        <taxon>Pseudomonadati</taxon>
        <taxon>Pseudomonadota</taxon>
        <taxon>Betaproteobacteria</taxon>
        <taxon>Burkholderiales</taxon>
        <taxon>Oxalobacteraceae</taxon>
        <taxon>Telluria group</taxon>
        <taxon>Massilia</taxon>
    </lineage>
</organism>
<keyword evidence="2" id="KW-1185">Reference proteome</keyword>
<name>A0A7X3G3Q7_9BURK</name>
<evidence type="ECO:0000313" key="2">
    <source>
        <dbReference type="Proteomes" id="UP000443353"/>
    </source>
</evidence>
<accession>A0A7X3G3Q7</accession>
<evidence type="ECO:0000313" key="1">
    <source>
        <dbReference type="EMBL" id="MVW62923.1"/>
    </source>
</evidence>
<proteinExistence type="predicted"/>
<evidence type="ECO:0008006" key="3">
    <source>
        <dbReference type="Google" id="ProtNLM"/>
    </source>
</evidence>
<protein>
    <recommendedName>
        <fullName evidence="3">DoxX family protein</fullName>
    </recommendedName>
</protein>
<comment type="caution">
    <text evidence="1">The sequence shown here is derived from an EMBL/GenBank/DDBJ whole genome shotgun (WGS) entry which is preliminary data.</text>
</comment>
<gene>
    <name evidence="1" type="ORF">GPY61_23685</name>
</gene>
<dbReference type="EMBL" id="WSES01000007">
    <property type="protein sequence ID" value="MVW62923.1"/>
    <property type="molecule type" value="Genomic_DNA"/>
</dbReference>
<dbReference type="Proteomes" id="UP000443353">
    <property type="component" value="Unassembled WGS sequence"/>
</dbReference>
<dbReference type="RefSeq" id="WP_160410098.1">
    <property type="nucleotide sequence ID" value="NZ_WSES01000007.1"/>
</dbReference>